<dbReference type="AlphaFoldDB" id="A0A085NGA5"/>
<dbReference type="Proteomes" id="UP000030758">
    <property type="component" value="Unassembled WGS sequence"/>
</dbReference>
<accession>A0A085NGA5</accession>
<evidence type="ECO:0000313" key="1">
    <source>
        <dbReference type="EMBL" id="KFD68501.1"/>
    </source>
</evidence>
<gene>
    <name evidence="1" type="ORF">M514_19327</name>
</gene>
<reference evidence="1" key="1">
    <citation type="journal article" date="2014" name="Nat. Genet.">
        <title>Genome and transcriptome of the porcine whipworm Trichuris suis.</title>
        <authorList>
            <person name="Jex A.R."/>
            <person name="Nejsum P."/>
            <person name="Schwarz E.M."/>
            <person name="Hu L."/>
            <person name="Young N.D."/>
            <person name="Hall R.S."/>
            <person name="Korhonen P.K."/>
            <person name="Liao S."/>
            <person name="Thamsborg S."/>
            <person name="Xia J."/>
            <person name="Xu P."/>
            <person name="Wang S."/>
            <person name="Scheerlinck J.P."/>
            <person name="Hofmann A."/>
            <person name="Sternberg P.W."/>
            <person name="Wang J."/>
            <person name="Gasser R.B."/>
        </authorList>
    </citation>
    <scope>NUCLEOTIDE SEQUENCE [LARGE SCALE GENOMIC DNA]</scope>
    <source>
        <strain evidence="1">DCEP-RM93F</strain>
    </source>
</reference>
<name>A0A085NGA5_9BILA</name>
<organism evidence="1">
    <name type="scientific">Trichuris suis</name>
    <name type="common">pig whipworm</name>
    <dbReference type="NCBI Taxonomy" id="68888"/>
    <lineage>
        <taxon>Eukaryota</taxon>
        <taxon>Metazoa</taxon>
        <taxon>Ecdysozoa</taxon>
        <taxon>Nematoda</taxon>
        <taxon>Enoplea</taxon>
        <taxon>Dorylaimia</taxon>
        <taxon>Trichinellida</taxon>
        <taxon>Trichuridae</taxon>
        <taxon>Trichuris</taxon>
    </lineage>
</organism>
<dbReference type="EMBL" id="KL367504">
    <property type="protein sequence ID" value="KFD68501.1"/>
    <property type="molecule type" value="Genomic_DNA"/>
</dbReference>
<sequence>MQLFGEELRMSSEEFSVAADHPARIGLNISGPLSAVSPACPRKKLLNHHVGLKGGIERPLSLMKACASAGGHAVIR</sequence>
<proteinExistence type="predicted"/>
<protein>
    <submittedName>
        <fullName evidence="1">Uncharacterized protein</fullName>
    </submittedName>
</protein>